<accession>A0A5C5VH40</accession>
<keyword evidence="5" id="KW-0966">Cell projection</keyword>
<organism evidence="5 6">
    <name type="scientific">Posidoniimonas corsicana</name>
    <dbReference type="NCBI Taxonomy" id="1938618"/>
    <lineage>
        <taxon>Bacteria</taxon>
        <taxon>Pseudomonadati</taxon>
        <taxon>Planctomycetota</taxon>
        <taxon>Planctomycetia</taxon>
        <taxon>Pirellulales</taxon>
        <taxon>Lacipirellulaceae</taxon>
        <taxon>Posidoniimonas</taxon>
    </lineage>
</organism>
<evidence type="ECO:0000256" key="2">
    <source>
        <dbReference type="ARBA" id="ARBA00004117"/>
    </source>
</evidence>
<evidence type="ECO:0000313" key="6">
    <source>
        <dbReference type="Proteomes" id="UP000316714"/>
    </source>
</evidence>
<keyword evidence="6" id="KW-1185">Reference proteome</keyword>
<dbReference type="PRINTS" id="PR01010">
    <property type="entry name" value="FLGPRINGFLGI"/>
</dbReference>
<proteinExistence type="predicted"/>
<sequence>MNHKTFQILPLLVLLAAPQVLWGQGRTELRNICHVKGQEENTLRGLGLVVGLNGTGAAGDLQTMRALSSAMEIMGSPVSTTGRADAESLEELKKIKNAAMVYVTATVPATGARRGDKLDCFVSAINGKSLKGGRLAFATLQGPNTQDHQVYALAQGQLVVDDDDQPMVARIHGGCQMQQDVQTEFEKDGFVTVVLDQNHADFVVAMAVGDQIKEMYRNQFFQPQAEQEDEWLASMVQVKNASNIRIKIPQLYQNDPVGFVSQLMEVQVYNVEPEARVVVNPRAESIVISGDVGVGDVIVTHRNLTIEANQGLTAEFRKIDPNSYAEGGSPSAKLDSLVQALGDLKVPAADIIEIIQGIERNGKLHGKLIIE</sequence>
<dbReference type="GO" id="GO:0009428">
    <property type="term" value="C:bacterial-type flagellum basal body, distal rod, P ring"/>
    <property type="evidence" value="ECO:0007669"/>
    <property type="project" value="InterPro"/>
</dbReference>
<dbReference type="OrthoDB" id="9786431at2"/>
<gene>
    <name evidence="5" type="primary">flgI</name>
    <name evidence="5" type="ORF">KOR34_28920</name>
</gene>
<evidence type="ECO:0000256" key="3">
    <source>
        <dbReference type="ARBA" id="ARBA00022729"/>
    </source>
</evidence>
<comment type="subcellular location">
    <subcellularLocation>
        <location evidence="2">Bacterial flagellum basal body</location>
    </subcellularLocation>
</comment>
<keyword evidence="5" id="KW-0282">Flagellum</keyword>
<keyword evidence="4" id="KW-0975">Bacterial flagellum</keyword>
<dbReference type="GO" id="GO:0071973">
    <property type="term" value="P:bacterial-type flagellum-dependent cell motility"/>
    <property type="evidence" value="ECO:0007669"/>
    <property type="project" value="InterPro"/>
</dbReference>
<keyword evidence="5" id="KW-0969">Cilium</keyword>
<evidence type="ECO:0000256" key="1">
    <source>
        <dbReference type="ARBA" id="ARBA00002591"/>
    </source>
</evidence>
<keyword evidence="3" id="KW-0732">Signal</keyword>
<dbReference type="Pfam" id="PF02119">
    <property type="entry name" value="FlgI"/>
    <property type="match status" value="1"/>
</dbReference>
<evidence type="ECO:0000313" key="5">
    <source>
        <dbReference type="EMBL" id="TWT37926.1"/>
    </source>
</evidence>
<dbReference type="AlphaFoldDB" id="A0A5C5VH40"/>
<dbReference type="PANTHER" id="PTHR30381">
    <property type="entry name" value="FLAGELLAR P-RING PERIPLASMIC PROTEIN FLGI"/>
    <property type="match status" value="1"/>
</dbReference>
<dbReference type="Proteomes" id="UP000316714">
    <property type="component" value="Unassembled WGS sequence"/>
</dbReference>
<dbReference type="GO" id="GO:0005198">
    <property type="term" value="F:structural molecule activity"/>
    <property type="evidence" value="ECO:0007669"/>
    <property type="project" value="InterPro"/>
</dbReference>
<comment type="function">
    <text evidence="1">Assembles around the rod to form the L-ring and probably protects the motor/basal body from shearing forces during rotation.</text>
</comment>
<evidence type="ECO:0000256" key="4">
    <source>
        <dbReference type="ARBA" id="ARBA00023143"/>
    </source>
</evidence>
<dbReference type="GO" id="GO:0030288">
    <property type="term" value="C:outer membrane-bounded periplasmic space"/>
    <property type="evidence" value="ECO:0007669"/>
    <property type="project" value="InterPro"/>
</dbReference>
<dbReference type="PANTHER" id="PTHR30381:SF0">
    <property type="entry name" value="FLAGELLAR P-RING PROTEIN"/>
    <property type="match status" value="1"/>
</dbReference>
<protein>
    <submittedName>
        <fullName evidence="5">Flagellar P-ring protein</fullName>
    </submittedName>
</protein>
<dbReference type="RefSeq" id="WP_146565227.1">
    <property type="nucleotide sequence ID" value="NZ_SIHJ01000001.1"/>
</dbReference>
<reference evidence="5 6" key="1">
    <citation type="submission" date="2019-02" db="EMBL/GenBank/DDBJ databases">
        <title>Deep-cultivation of Planctomycetes and their phenomic and genomic characterization uncovers novel biology.</title>
        <authorList>
            <person name="Wiegand S."/>
            <person name="Jogler M."/>
            <person name="Boedeker C."/>
            <person name="Pinto D."/>
            <person name="Vollmers J."/>
            <person name="Rivas-Marin E."/>
            <person name="Kohn T."/>
            <person name="Peeters S.H."/>
            <person name="Heuer A."/>
            <person name="Rast P."/>
            <person name="Oberbeckmann S."/>
            <person name="Bunk B."/>
            <person name="Jeske O."/>
            <person name="Meyerdierks A."/>
            <person name="Storesund J.E."/>
            <person name="Kallscheuer N."/>
            <person name="Luecker S."/>
            <person name="Lage O.M."/>
            <person name="Pohl T."/>
            <person name="Merkel B.J."/>
            <person name="Hornburger P."/>
            <person name="Mueller R.-W."/>
            <person name="Bruemmer F."/>
            <person name="Labrenz M."/>
            <person name="Spormann A.M."/>
            <person name="Op Den Camp H."/>
            <person name="Overmann J."/>
            <person name="Amann R."/>
            <person name="Jetten M.S.M."/>
            <person name="Mascher T."/>
            <person name="Medema M.H."/>
            <person name="Devos D.P."/>
            <person name="Kaster A.-K."/>
            <person name="Ovreas L."/>
            <person name="Rohde M."/>
            <person name="Galperin M.Y."/>
            <person name="Jogler C."/>
        </authorList>
    </citation>
    <scope>NUCLEOTIDE SEQUENCE [LARGE SCALE GENOMIC DNA]</scope>
    <source>
        <strain evidence="5 6">KOR34</strain>
    </source>
</reference>
<name>A0A5C5VH40_9BACT</name>
<dbReference type="EMBL" id="SIHJ01000001">
    <property type="protein sequence ID" value="TWT37926.1"/>
    <property type="molecule type" value="Genomic_DNA"/>
</dbReference>
<dbReference type="InterPro" id="IPR001782">
    <property type="entry name" value="Flag_FlgI"/>
</dbReference>
<comment type="caution">
    <text evidence="5">The sequence shown here is derived from an EMBL/GenBank/DDBJ whole genome shotgun (WGS) entry which is preliminary data.</text>
</comment>